<dbReference type="GO" id="GO:0004540">
    <property type="term" value="F:RNA nuclease activity"/>
    <property type="evidence" value="ECO:0007669"/>
    <property type="project" value="InterPro"/>
</dbReference>
<name>A0A0L0DAY0_THETB</name>
<dbReference type="RefSeq" id="XP_013757911.1">
    <property type="nucleotide sequence ID" value="XM_013902457.1"/>
</dbReference>
<dbReference type="OrthoDB" id="549353at2759"/>
<dbReference type="GO" id="GO:1905762">
    <property type="term" value="F:CCR4-NOT complex binding"/>
    <property type="evidence" value="ECO:0007669"/>
    <property type="project" value="TreeGrafter"/>
</dbReference>
<evidence type="ECO:0000313" key="3">
    <source>
        <dbReference type="EMBL" id="KNC49492.1"/>
    </source>
</evidence>
<dbReference type="GO" id="GO:0005777">
    <property type="term" value="C:peroxisome"/>
    <property type="evidence" value="ECO:0007669"/>
    <property type="project" value="InterPro"/>
</dbReference>
<dbReference type="PANTHER" id="PTHR14379:SF3">
    <property type="entry name" value="MEIOSIS REGULATOR AND MRNA STABILITY FACTOR 1"/>
    <property type="match status" value="1"/>
</dbReference>
<feature type="domain" description="NYN" evidence="2">
    <location>
        <begin position="22"/>
        <end position="154"/>
    </location>
</feature>
<dbReference type="PANTHER" id="PTHR14379">
    <property type="entry name" value="LIMKAIN B LKAP"/>
    <property type="match status" value="1"/>
</dbReference>
<feature type="region of interest" description="Disordered" evidence="1">
    <location>
        <begin position="231"/>
        <end position="266"/>
    </location>
</feature>
<organism evidence="3 4">
    <name type="scientific">Thecamonas trahens ATCC 50062</name>
    <dbReference type="NCBI Taxonomy" id="461836"/>
    <lineage>
        <taxon>Eukaryota</taxon>
        <taxon>Apusozoa</taxon>
        <taxon>Apusomonadida</taxon>
        <taxon>Apusomonadidae</taxon>
        <taxon>Thecamonas</taxon>
    </lineage>
</organism>
<evidence type="ECO:0000313" key="4">
    <source>
        <dbReference type="Proteomes" id="UP000054408"/>
    </source>
</evidence>
<dbReference type="EMBL" id="GL349455">
    <property type="protein sequence ID" value="KNC49492.1"/>
    <property type="molecule type" value="Genomic_DNA"/>
</dbReference>
<evidence type="ECO:0000256" key="1">
    <source>
        <dbReference type="SAM" id="MobiDB-lite"/>
    </source>
</evidence>
<accession>A0A0L0DAY0</accession>
<evidence type="ECO:0000259" key="2">
    <source>
        <dbReference type="Pfam" id="PF01936"/>
    </source>
</evidence>
<dbReference type="AlphaFoldDB" id="A0A0L0DAY0"/>
<dbReference type="InterPro" id="IPR021139">
    <property type="entry name" value="NYN"/>
</dbReference>
<dbReference type="Pfam" id="PF01936">
    <property type="entry name" value="NYN"/>
    <property type="match status" value="1"/>
</dbReference>
<sequence length="465" mass="50795">MSAEAQDRSLYIPSEDPDHGRRFGIYWDYENAHIPSGADIGNIFVRMRAEVERHDGRISCFKCFNAPESHRVRMQDLSIECINASKKNRKEAADHRLVVDMFRFALENPNTHLTFVLISGDSDFAYPLATLRNYSHRIWVFHPKQASKALRDHAHLVRPWKPFCTAVRTKTTLITPRQSSSSAPAFAGVQSTALLRPGLIGSPATSPPASASTSASIPTLLSSTAAADAAAADDGNVVDDVDDADDADDDDDNDDDDNIDVDSEASAGTVASSMLATHAIEALMEIFEEHVDDDGSMLRSTLGIKLQEKYPSLVQRRGDARTLIKRAMDLGLLVPNPLSQHSLCHPSSPIVVGTDSPLPGDEAIDSETLAILLIEASREHDETGKLKFSLGSLKKRLKAYNHELVAKSKISEALNKAKSLGYINVIKEPVNRTPRSGQSKKSMQTMVVLEAQGLRLASSLAAQFE</sequence>
<protein>
    <recommendedName>
        <fullName evidence="2">NYN domain-containing protein</fullName>
    </recommendedName>
</protein>
<dbReference type="Proteomes" id="UP000054408">
    <property type="component" value="Unassembled WGS sequence"/>
</dbReference>
<dbReference type="GO" id="GO:0010468">
    <property type="term" value="P:regulation of gene expression"/>
    <property type="evidence" value="ECO:0007669"/>
    <property type="project" value="InterPro"/>
</dbReference>
<dbReference type="CDD" id="cd10910">
    <property type="entry name" value="PIN_limkain_b1_N_like"/>
    <property type="match status" value="1"/>
</dbReference>
<dbReference type="InterPro" id="IPR024768">
    <property type="entry name" value="Marf1"/>
</dbReference>
<keyword evidence="4" id="KW-1185">Reference proteome</keyword>
<feature type="compositionally biased region" description="Acidic residues" evidence="1">
    <location>
        <begin position="236"/>
        <end position="263"/>
    </location>
</feature>
<dbReference type="GeneID" id="25564913"/>
<dbReference type="Gene3D" id="3.40.50.1010">
    <property type="entry name" value="5'-nuclease"/>
    <property type="match status" value="1"/>
</dbReference>
<reference evidence="3 4" key="1">
    <citation type="submission" date="2010-05" db="EMBL/GenBank/DDBJ databases">
        <title>The Genome Sequence of Thecamonas trahens ATCC 50062.</title>
        <authorList>
            <consortium name="The Broad Institute Genome Sequencing Platform"/>
            <person name="Russ C."/>
            <person name="Cuomo C."/>
            <person name="Shea T."/>
            <person name="Young S.K."/>
            <person name="Zeng Q."/>
            <person name="Koehrsen M."/>
            <person name="Haas B."/>
            <person name="Borodovsky M."/>
            <person name="Guigo R."/>
            <person name="Alvarado L."/>
            <person name="Berlin A."/>
            <person name="Bochicchio J."/>
            <person name="Borenstein D."/>
            <person name="Chapman S."/>
            <person name="Chen Z."/>
            <person name="Freedman E."/>
            <person name="Gellesch M."/>
            <person name="Goldberg J."/>
            <person name="Griggs A."/>
            <person name="Gujja S."/>
            <person name="Heilman E."/>
            <person name="Heiman D."/>
            <person name="Hepburn T."/>
            <person name="Howarth C."/>
            <person name="Jen D."/>
            <person name="Larson L."/>
            <person name="Mehta T."/>
            <person name="Park D."/>
            <person name="Pearson M."/>
            <person name="Roberts A."/>
            <person name="Saif S."/>
            <person name="Shenoy N."/>
            <person name="Sisk P."/>
            <person name="Stolte C."/>
            <person name="Sykes S."/>
            <person name="Thomson T."/>
            <person name="Walk T."/>
            <person name="White J."/>
            <person name="Yandava C."/>
            <person name="Burger G."/>
            <person name="Gray M.W."/>
            <person name="Holland P.W.H."/>
            <person name="King N."/>
            <person name="Lang F.B.F."/>
            <person name="Roger A.J."/>
            <person name="Ruiz-Trillo I."/>
            <person name="Lander E."/>
            <person name="Nusbaum C."/>
        </authorList>
    </citation>
    <scope>NUCLEOTIDE SEQUENCE [LARGE SCALE GENOMIC DNA]</scope>
    <source>
        <strain evidence="3 4">ATCC 50062</strain>
    </source>
</reference>
<proteinExistence type="predicted"/>
<gene>
    <name evidence="3" type="ORF">AMSG_05508</name>
</gene>